<protein>
    <submittedName>
        <fullName evidence="6">ArsR family transcriptional regulator</fullName>
    </submittedName>
    <submittedName>
        <fullName evidence="5">HTH-type transcriptional regulator</fullName>
    </submittedName>
</protein>
<reference evidence="5 7" key="1">
    <citation type="submission" date="2017-03" db="EMBL/GenBank/DDBJ databases">
        <title>Genome sequence of Clostridium chromiireducens DSM 23318.</title>
        <authorList>
            <person name="Poehlein A."/>
            <person name="Daniel R."/>
        </authorList>
    </citation>
    <scope>NUCLEOTIDE SEQUENCE [LARGE SCALE GENOMIC DNA]</scope>
    <source>
        <strain evidence="5 7">DSM 23318</strain>
    </source>
</reference>
<evidence type="ECO:0000313" key="7">
    <source>
        <dbReference type="Proteomes" id="UP000191056"/>
    </source>
</evidence>
<dbReference type="GO" id="GO:0003700">
    <property type="term" value="F:DNA-binding transcription factor activity"/>
    <property type="evidence" value="ECO:0007669"/>
    <property type="project" value="InterPro"/>
</dbReference>
<dbReference type="PROSITE" id="PS50987">
    <property type="entry name" value="HTH_ARSR_2"/>
    <property type="match status" value="1"/>
</dbReference>
<dbReference type="RefSeq" id="WP_079440037.1">
    <property type="nucleotide sequence ID" value="NZ_MZGT01000029.1"/>
</dbReference>
<comment type="caution">
    <text evidence="5">The sequence shown here is derived from an EMBL/GenBank/DDBJ whole genome shotgun (WGS) entry which is preliminary data.</text>
</comment>
<dbReference type="CDD" id="cd00090">
    <property type="entry name" value="HTH_ARSR"/>
    <property type="match status" value="1"/>
</dbReference>
<dbReference type="InterPro" id="IPR051081">
    <property type="entry name" value="HTH_MetalResp_TranReg"/>
</dbReference>
<evidence type="ECO:0000259" key="4">
    <source>
        <dbReference type="PROSITE" id="PS50987"/>
    </source>
</evidence>
<dbReference type="InterPro" id="IPR011991">
    <property type="entry name" value="ArsR-like_HTH"/>
</dbReference>
<dbReference type="PRINTS" id="PR00778">
    <property type="entry name" value="HTHARSR"/>
</dbReference>
<proteinExistence type="predicted"/>
<organism evidence="5 7">
    <name type="scientific">Clostridium chromiireducens</name>
    <dbReference type="NCBI Taxonomy" id="225345"/>
    <lineage>
        <taxon>Bacteria</taxon>
        <taxon>Bacillati</taxon>
        <taxon>Bacillota</taxon>
        <taxon>Clostridia</taxon>
        <taxon>Eubacteriales</taxon>
        <taxon>Clostridiaceae</taxon>
        <taxon>Clostridium</taxon>
    </lineage>
</organism>
<feature type="domain" description="HTH arsR-type" evidence="4">
    <location>
        <begin position="10"/>
        <end position="108"/>
    </location>
</feature>
<keyword evidence="7" id="KW-1185">Reference proteome</keyword>
<dbReference type="STRING" id="225345.CLCHR_24110"/>
<dbReference type="InterPro" id="IPR036390">
    <property type="entry name" value="WH_DNA-bd_sf"/>
</dbReference>
<evidence type="ECO:0000256" key="3">
    <source>
        <dbReference type="ARBA" id="ARBA00023163"/>
    </source>
</evidence>
<evidence type="ECO:0000313" key="5">
    <source>
        <dbReference type="EMBL" id="OPJ61617.1"/>
    </source>
</evidence>
<accession>A0A1V4IQ69</accession>
<dbReference type="OrthoDB" id="9798835at2"/>
<sequence>MNELENLKKLENEFKECRPVLTAIGDETRQLIILSLSKGTYPGMRVGEITRRTNLSRPAVSHHLKILKEAKIVNVVKQGTMNFYHINNPAKSGLALVKLLFSHLEEFMSDCWKENLDEKEI</sequence>
<dbReference type="EMBL" id="MZGT01000029">
    <property type="protein sequence ID" value="OPJ61617.1"/>
    <property type="molecule type" value="Genomic_DNA"/>
</dbReference>
<dbReference type="Proteomes" id="UP000265930">
    <property type="component" value="Unassembled WGS sequence"/>
</dbReference>
<evidence type="ECO:0000313" key="8">
    <source>
        <dbReference type="Proteomes" id="UP000265930"/>
    </source>
</evidence>
<dbReference type="InterPro" id="IPR036388">
    <property type="entry name" value="WH-like_DNA-bd_sf"/>
</dbReference>
<gene>
    <name evidence="5" type="ORF">CLCHR_24110</name>
    <name evidence="6" type="ORF">D2A34_12865</name>
</gene>
<evidence type="ECO:0000313" key="6">
    <source>
        <dbReference type="EMBL" id="RII34066.1"/>
    </source>
</evidence>
<dbReference type="EMBL" id="QXDJ01000003">
    <property type="protein sequence ID" value="RII34066.1"/>
    <property type="molecule type" value="Genomic_DNA"/>
</dbReference>
<dbReference type="Pfam" id="PF01022">
    <property type="entry name" value="HTH_5"/>
    <property type="match status" value="1"/>
</dbReference>
<dbReference type="SMART" id="SM00418">
    <property type="entry name" value="HTH_ARSR"/>
    <property type="match status" value="1"/>
</dbReference>
<evidence type="ECO:0000256" key="1">
    <source>
        <dbReference type="ARBA" id="ARBA00023015"/>
    </source>
</evidence>
<dbReference type="Proteomes" id="UP000191056">
    <property type="component" value="Unassembled WGS sequence"/>
</dbReference>
<keyword evidence="3" id="KW-0804">Transcription</keyword>
<dbReference type="SUPFAM" id="SSF46785">
    <property type="entry name" value="Winged helix' DNA-binding domain"/>
    <property type="match status" value="1"/>
</dbReference>
<dbReference type="InterPro" id="IPR001845">
    <property type="entry name" value="HTH_ArsR_DNA-bd_dom"/>
</dbReference>
<dbReference type="Gene3D" id="1.10.10.10">
    <property type="entry name" value="Winged helix-like DNA-binding domain superfamily/Winged helix DNA-binding domain"/>
    <property type="match status" value="1"/>
</dbReference>
<keyword evidence="2" id="KW-0238">DNA-binding</keyword>
<dbReference type="AlphaFoldDB" id="A0A1V4IQ69"/>
<dbReference type="PANTHER" id="PTHR33154">
    <property type="entry name" value="TRANSCRIPTIONAL REGULATOR, ARSR FAMILY"/>
    <property type="match status" value="1"/>
</dbReference>
<dbReference type="PANTHER" id="PTHR33154:SF33">
    <property type="entry name" value="TRANSCRIPTIONAL REPRESSOR SDPR"/>
    <property type="match status" value="1"/>
</dbReference>
<name>A0A1V4IQ69_9CLOT</name>
<dbReference type="NCBIfam" id="NF033788">
    <property type="entry name" value="HTH_metalloreg"/>
    <property type="match status" value="1"/>
</dbReference>
<dbReference type="GO" id="GO:0003677">
    <property type="term" value="F:DNA binding"/>
    <property type="evidence" value="ECO:0007669"/>
    <property type="project" value="UniProtKB-KW"/>
</dbReference>
<keyword evidence="1" id="KW-0805">Transcription regulation</keyword>
<reference evidence="6 8" key="2">
    <citation type="submission" date="2018-08" db="EMBL/GenBank/DDBJ databases">
        <title>Genome of Clostridium chromiireducens C1, DSM12136.</title>
        <authorList>
            <person name="Xing M."/>
            <person name="Wei Y."/>
            <person name="Ang E.L."/>
            <person name="Zhao H."/>
            <person name="Zhang Y."/>
        </authorList>
    </citation>
    <scope>NUCLEOTIDE SEQUENCE [LARGE SCALE GENOMIC DNA]</scope>
    <source>
        <strain evidence="6 8">C1</strain>
    </source>
</reference>
<evidence type="ECO:0000256" key="2">
    <source>
        <dbReference type="ARBA" id="ARBA00023125"/>
    </source>
</evidence>